<dbReference type="GO" id="GO:0006367">
    <property type="term" value="P:transcription initiation at RNA polymerase II promoter"/>
    <property type="evidence" value="ECO:0007669"/>
    <property type="project" value="TreeGrafter"/>
</dbReference>
<dbReference type="PANTHER" id="PTHR15138">
    <property type="entry name" value="TRANSCRIPTION INITIATION FACTOR TFIID SUBUNIT 4"/>
    <property type="match status" value="1"/>
</dbReference>
<keyword evidence="3" id="KW-0804">Transcription</keyword>
<evidence type="ECO:0000256" key="4">
    <source>
        <dbReference type="ARBA" id="ARBA00023242"/>
    </source>
</evidence>
<organism evidence="6 7">
    <name type="scientific">Zoarces viviparus</name>
    <name type="common">Viviparous eelpout</name>
    <name type="synonym">Blennius viviparus</name>
    <dbReference type="NCBI Taxonomy" id="48416"/>
    <lineage>
        <taxon>Eukaryota</taxon>
        <taxon>Metazoa</taxon>
        <taxon>Chordata</taxon>
        <taxon>Craniata</taxon>
        <taxon>Vertebrata</taxon>
        <taxon>Euteleostomi</taxon>
        <taxon>Actinopterygii</taxon>
        <taxon>Neopterygii</taxon>
        <taxon>Teleostei</taxon>
        <taxon>Neoteleostei</taxon>
        <taxon>Acanthomorphata</taxon>
        <taxon>Eupercaria</taxon>
        <taxon>Perciformes</taxon>
        <taxon>Cottioidei</taxon>
        <taxon>Zoarcales</taxon>
        <taxon>Zoarcidae</taxon>
        <taxon>Zoarcinae</taxon>
        <taxon>Zoarces</taxon>
    </lineage>
</organism>
<protein>
    <recommendedName>
        <fullName evidence="5">TAFH domain-containing protein</fullName>
    </recommendedName>
</protein>
<keyword evidence="2" id="KW-0805">Transcription regulation</keyword>
<dbReference type="InterPro" id="IPR037249">
    <property type="entry name" value="TAFH/NHR1_dom_sf"/>
</dbReference>
<dbReference type="AlphaFoldDB" id="A0AAW1FWC6"/>
<dbReference type="PROSITE" id="PS51119">
    <property type="entry name" value="TAFH"/>
    <property type="match status" value="1"/>
</dbReference>
<evidence type="ECO:0000259" key="5">
    <source>
        <dbReference type="PROSITE" id="PS51119"/>
    </source>
</evidence>
<name>A0AAW1FWC6_ZOAVI</name>
<dbReference type="Gene3D" id="1.20.120.1110">
    <property type="entry name" value="TAFH/NHR1 domain"/>
    <property type="match status" value="1"/>
</dbReference>
<evidence type="ECO:0000256" key="1">
    <source>
        <dbReference type="ARBA" id="ARBA00004123"/>
    </source>
</evidence>
<dbReference type="GO" id="GO:0006355">
    <property type="term" value="P:regulation of DNA-templated transcription"/>
    <property type="evidence" value="ECO:0007669"/>
    <property type="project" value="UniProtKB-ARBA"/>
</dbReference>
<evidence type="ECO:0000256" key="3">
    <source>
        <dbReference type="ARBA" id="ARBA00023163"/>
    </source>
</evidence>
<dbReference type="SUPFAM" id="SSF158553">
    <property type="entry name" value="TAFH domain-like"/>
    <property type="match status" value="1"/>
</dbReference>
<sequence length="86" mass="9582">MQANVKKRKYFLATLIQLASHNSPSPDTSKNVKGLMQDLLDAKIEPEEFTSRLHAELKSSPQPDLIPFLRKASLPCISLYSVANSL</sequence>
<dbReference type="InterPro" id="IPR045144">
    <property type="entry name" value="TAF4"/>
</dbReference>
<evidence type="ECO:0000256" key="2">
    <source>
        <dbReference type="ARBA" id="ARBA00023015"/>
    </source>
</evidence>
<evidence type="ECO:0000313" key="7">
    <source>
        <dbReference type="Proteomes" id="UP001488805"/>
    </source>
</evidence>
<dbReference type="GO" id="GO:0005669">
    <property type="term" value="C:transcription factor TFIID complex"/>
    <property type="evidence" value="ECO:0007669"/>
    <property type="project" value="InterPro"/>
</dbReference>
<accession>A0AAW1FWC6</accession>
<feature type="domain" description="TAFH" evidence="5">
    <location>
        <begin position="2"/>
        <end position="86"/>
    </location>
</feature>
<comment type="caution">
    <text evidence="6">The sequence shown here is derived from an EMBL/GenBank/DDBJ whole genome shotgun (WGS) entry which is preliminary data.</text>
</comment>
<gene>
    <name evidence="6" type="ORF">VZT92_003641</name>
</gene>
<proteinExistence type="predicted"/>
<keyword evidence="7" id="KW-1185">Reference proteome</keyword>
<dbReference type="InterPro" id="IPR003894">
    <property type="entry name" value="TAFH_NHR1"/>
</dbReference>
<keyword evidence="4" id="KW-0539">Nucleus</keyword>
<reference evidence="6 7" key="1">
    <citation type="journal article" date="2024" name="Genome Biol. Evol.">
        <title>Chromosome-level genome assembly of the viviparous eelpout Zoarces viviparus.</title>
        <authorList>
            <person name="Fuhrmann N."/>
            <person name="Brasseur M.V."/>
            <person name="Bakowski C.E."/>
            <person name="Podsiadlowski L."/>
            <person name="Prost S."/>
            <person name="Krehenwinkel H."/>
            <person name="Mayer C."/>
        </authorList>
    </citation>
    <scope>NUCLEOTIDE SEQUENCE [LARGE SCALE GENOMIC DNA]</scope>
    <source>
        <strain evidence="6">NO-MEL_2022_Ind0_liver</strain>
    </source>
</reference>
<dbReference type="SMART" id="SM00549">
    <property type="entry name" value="TAFH"/>
    <property type="match status" value="1"/>
</dbReference>
<dbReference type="Pfam" id="PF07531">
    <property type="entry name" value="TAFH"/>
    <property type="match status" value="1"/>
</dbReference>
<dbReference type="GO" id="GO:0016251">
    <property type="term" value="F:RNA polymerase II general transcription initiation factor activity"/>
    <property type="evidence" value="ECO:0007669"/>
    <property type="project" value="TreeGrafter"/>
</dbReference>
<evidence type="ECO:0000313" key="6">
    <source>
        <dbReference type="EMBL" id="KAK9538473.1"/>
    </source>
</evidence>
<dbReference type="EMBL" id="JBCEZU010000023">
    <property type="protein sequence ID" value="KAK9538473.1"/>
    <property type="molecule type" value="Genomic_DNA"/>
</dbReference>
<dbReference type="PANTHER" id="PTHR15138:SF22">
    <property type="entry name" value="TAFH DOMAIN-CONTAINING PROTEIN"/>
    <property type="match status" value="1"/>
</dbReference>
<dbReference type="Proteomes" id="UP001488805">
    <property type="component" value="Unassembled WGS sequence"/>
</dbReference>
<comment type="subcellular location">
    <subcellularLocation>
        <location evidence="1">Nucleus</location>
    </subcellularLocation>
</comment>
<dbReference type="GO" id="GO:0003677">
    <property type="term" value="F:DNA binding"/>
    <property type="evidence" value="ECO:0007669"/>
    <property type="project" value="TreeGrafter"/>
</dbReference>